<organism evidence="2">
    <name type="scientific">Catovirus CTV1</name>
    <dbReference type="NCBI Taxonomy" id="1977631"/>
    <lineage>
        <taxon>Viruses</taxon>
        <taxon>Varidnaviria</taxon>
        <taxon>Bamfordvirae</taxon>
        <taxon>Nucleocytoviricota</taxon>
        <taxon>Megaviricetes</taxon>
        <taxon>Imitervirales</taxon>
        <taxon>Mimiviridae</taxon>
        <taxon>Klosneuvirinae</taxon>
        <taxon>Catovirus</taxon>
    </lineage>
</organism>
<dbReference type="InterPro" id="IPR003607">
    <property type="entry name" value="HD/PDEase_dom"/>
</dbReference>
<dbReference type="PANTHER" id="PTHR11373:SF4">
    <property type="entry name" value="DEOXYNUCLEOSIDE TRIPHOSPHATE TRIPHOSPHOHYDROLASE SAMHD1"/>
    <property type="match status" value="1"/>
</dbReference>
<dbReference type="GO" id="GO:0008832">
    <property type="term" value="F:dGTPase activity"/>
    <property type="evidence" value="ECO:0007669"/>
    <property type="project" value="TreeGrafter"/>
</dbReference>
<evidence type="ECO:0000313" key="2">
    <source>
        <dbReference type="EMBL" id="ARF09302.1"/>
    </source>
</evidence>
<evidence type="ECO:0000259" key="1">
    <source>
        <dbReference type="SMART" id="SM00471"/>
    </source>
</evidence>
<dbReference type="SUPFAM" id="SSF109604">
    <property type="entry name" value="HD-domain/PDEase-like"/>
    <property type="match status" value="1"/>
</dbReference>
<protein>
    <submittedName>
        <fullName evidence="2">HD phosphohydrolase</fullName>
    </submittedName>
</protein>
<name>A0A1V0SC67_9VIRU</name>
<reference evidence="2" key="1">
    <citation type="journal article" date="2017" name="Science">
        <title>Giant viruses with an expanded complement of translation system components.</title>
        <authorList>
            <person name="Schulz F."/>
            <person name="Yutin N."/>
            <person name="Ivanova N.N."/>
            <person name="Ortega D.R."/>
            <person name="Lee T.K."/>
            <person name="Vierheilig J."/>
            <person name="Daims H."/>
            <person name="Horn M."/>
            <person name="Wagner M."/>
            <person name="Jensen G.J."/>
            <person name="Kyrpides N.C."/>
            <person name="Koonin E.V."/>
            <person name="Woyke T."/>
        </authorList>
    </citation>
    <scope>NUCLEOTIDE SEQUENCE</scope>
    <source>
        <strain evidence="2">CTV1</strain>
    </source>
</reference>
<proteinExistence type="predicted"/>
<dbReference type="SMART" id="SM00471">
    <property type="entry name" value="HDc"/>
    <property type="match status" value="1"/>
</dbReference>
<accession>A0A1V0SC67</accession>
<dbReference type="PANTHER" id="PTHR11373">
    <property type="entry name" value="DEOXYNUCLEOSIDE TRIPHOSPHATE TRIPHOSPHOHYDROLASE"/>
    <property type="match status" value="1"/>
</dbReference>
<dbReference type="GO" id="GO:0006203">
    <property type="term" value="P:dGTP catabolic process"/>
    <property type="evidence" value="ECO:0007669"/>
    <property type="project" value="TreeGrafter"/>
</dbReference>
<dbReference type="Gene3D" id="1.10.3210.10">
    <property type="entry name" value="Hypothetical protein af1432"/>
    <property type="match status" value="1"/>
</dbReference>
<dbReference type="InterPro" id="IPR050135">
    <property type="entry name" value="dGTPase-like"/>
</dbReference>
<dbReference type="CDD" id="cd00077">
    <property type="entry name" value="HDc"/>
    <property type="match status" value="1"/>
</dbReference>
<dbReference type="Gene3D" id="3.30.70.2760">
    <property type="match status" value="1"/>
</dbReference>
<feature type="domain" description="HD/PDEase" evidence="1">
    <location>
        <begin position="53"/>
        <end position="224"/>
    </location>
</feature>
<dbReference type="EMBL" id="KY684084">
    <property type="protein sequence ID" value="ARF09302.1"/>
    <property type="molecule type" value="Genomic_DNA"/>
</dbReference>
<sequence>MQHLIVEYKSIHDSIHGYISISNIANHIINAPEFQRLRDISQLGTCKYAFPNAHHNRFVHSIGTYHLAGEILNNIIKKTLVADIENYLKNINELQDYYSRKYDSQVFLVDEYICEMIKIAALCHDLGHGPFSHVFDDFFLPTKKNPHPNDTHEERSKLLLELIIKKSEFLRELVTDSDIEFMKTIISPKENNTGFLYQIVSNSFNGLDVDKFDYIARDSYVLGLKSGFDHEGLVKHVKIINNNLVYPERVLFEIKKMYDTRYSLHKQIYNHKTVVSSQLMMIDLFKILDPILNLSDSVENMEDFCKLTDQYILNSVDHRFKLYEQLSKYDSKYESFLKTLLEANNIINRLNTHCFYVFVGYHISNSFIKVKKEHYKLLEDFDEKYLDKIIIFQTKIGFVSGDKKNPLQNIYTIKPSLFCSNHNESNTKISIDEISLITPKTYQEYITMIYSKENNENDITKIKCWTDKLISLLLKE</sequence>
<gene>
    <name evidence="2" type="ORF">Catovirus_2_251</name>
</gene>
<keyword evidence="2" id="KW-0378">Hydrolase</keyword>